<accession>A0A7C2WIE3</accession>
<proteinExistence type="predicted"/>
<evidence type="ECO:0000313" key="2">
    <source>
        <dbReference type="EMBL" id="HEX70024.1"/>
    </source>
</evidence>
<dbReference type="AlphaFoldDB" id="A0A7C2WIE3"/>
<keyword evidence="1" id="KW-0812">Transmembrane</keyword>
<feature type="transmembrane region" description="Helical" evidence="1">
    <location>
        <begin position="6"/>
        <end position="28"/>
    </location>
</feature>
<comment type="caution">
    <text evidence="2">The sequence shown here is derived from an EMBL/GenBank/DDBJ whole genome shotgun (WGS) entry which is preliminary data.</text>
</comment>
<reference evidence="2" key="1">
    <citation type="journal article" date="2020" name="mSystems">
        <title>Genome- and Community-Level Interaction Insights into Carbon Utilization and Element Cycling Functions of Hydrothermarchaeota in Hydrothermal Sediment.</title>
        <authorList>
            <person name="Zhou Z."/>
            <person name="Liu Y."/>
            <person name="Xu W."/>
            <person name="Pan J."/>
            <person name="Luo Z.H."/>
            <person name="Li M."/>
        </authorList>
    </citation>
    <scope>NUCLEOTIDE SEQUENCE [LARGE SCALE GENOMIC DNA]</scope>
    <source>
        <strain evidence="2">SpSt-192</strain>
    </source>
</reference>
<keyword evidence="1" id="KW-1133">Transmembrane helix</keyword>
<dbReference type="EMBL" id="DSID01000165">
    <property type="protein sequence ID" value="HEX70024.1"/>
    <property type="molecule type" value="Genomic_DNA"/>
</dbReference>
<name>A0A7C2WIE3_9BACT</name>
<sequence>MPEETLVQLWGLTLLLALGVAGVVWALLESIRRRAQTILTTVARLWTVGQQVANNTIQLGALEYTNRLAAEISASGRRLVQALGAAGVPSGGSP</sequence>
<evidence type="ECO:0000256" key="1">
    <source>
        <dbReference type="SAM" id="Phobius"/>
    </source>
</evidence>
<organism evidence="2">
    <name type="scientific">Thermorudis sp</name>
    <dbReference type="NCBI Taxonomy" id="1969470"/>
    <lineage>
        <taxon>Bacteria</taxon>
        <taxon>Pseudomonadati</taxon>
        <taxon>Thermomicrobiota</taxon>
        <taxon>Thermomicrobia</taxon>
        <taxon>Thermomicrobia incertae sedis</taxon>
        <taxon>Thermorudis</taxon>
    </lineage>
</organism>
<protein>
    <submittedName>
        <fullName evidence="2">Uncharacterized protein</fullName>
    </submittedName>
</protein>
<keyword evidence="1" id="KW-0472">Membrane</keyword>
<gene>
    <name evidence="2" type="ORF">ENP13_02105</name>
</gene>